<dbReference type="InterPro" id="IPR014993">
    <property type="entry name" value="DUF1841"/>
</dbReference>
<proteinExistence type="predicted"/>
<evidence type="ECO:0000313" key="1">
    <source>
        <dbReference type="EMBL" id="ADT64700.1"/>
    </source>
</evidence>
<organism evidence="1">
    <name type="scientific">Alcaligenes faecalis</name>
    <dbReference type="NCBI Taxonomy" id="511"/>
    <lineage>
        <taxon>Bacteria</taxon>
        <taxon>Pseudomonadati</taxon>
        <taxon>Pseudomonadota</taxon>
        <taxon>Betaproteobacteria</taxon>
        <taxon>Burkholderiales</taxon>
        <taxon>Alcaligenaceae</taxon>
        <taxon>Alcaligenes</taxon>
    </lineage>
</organism>
<accession>E7DDI3</accession>
<dbReference type="Pfam" id="PF08897">
    <property type="entry name" value="DUF1841"/>
    <property type="match status" value="1"/>
</dbReference>
<dbReference type="EMBL" id="HQ226120">
    <property type="protein sequence ID" value="ADT64700.1"/>
    <property type="molecule type" value="Genomic_DNA"/>
</dbReference>
<sequence>MFNPSREQVRQFFIEAWDKHQSGHLLTALETMAVDLVQQHPEYHDDLRNTDALSQDYSVEQGRSNPFLHLSMHLAINEQLSIDQPPGIKAAYQRLLTKYDRHAAAHIIIIMEALGEVIWEAQRLGTPLNNERYIELILRHSTRD</sequence>
<name>E7DDI3_ALCFA</name>
<dbReference type="AlphaFoldDB" id="E7DDI3"/>
<reference evidence="1" key="2">
    <citation type="journal article" date="2011" name="ISME J.">
        <title>DddY, a periplasmic dimethylsulfoniopropionate lyase found in taxonomically diverse species of Proteobacteria.</title>
        <authorList>
            <person name="Curson A.R."/>
            <person name="Sullivan M.J."/>
            <person name="Todd J.D."/>
            <person name="Johnston A.W."/>
        </authorList>
    </citation>
    <scope>NUCLEOTIDE SEQUENCE</scope>
    <source>
        <strain evidence="1">M3A</strain>
    </source>
</reference>
<reference evidence="1" key="1">
    <citation type="submission" date="2010-09" db="EMBL/GenBank/DDBJ databases">
        <authorList>
            <person name="Curson A.R.J."/>
            <person name="Sullivan M.J."/>
            <person name="Todd J.D."/>
            <person name="Johnston A.W.B."/>
        </authorList>
    </citation>
    <scope>NUCLEOTIDE SEQUENCE</scope>
    <source>
        <strain evidence="1">M3A</strain>
    </source>
</reference>
<evidence type="ECO:0008006" key="2">
    <source>
        <dbReference type="Google" id="ProtNLM"/>
    </source>
</evidence>
<protein>
    <recommendedName>
        <fullName evidence="2">DUF1841 family protein</fullName>
    </recommendedName>
</protein>